<feature type="region of interest" description="Disordered" evidence="1">
    <location>
        <begin position="249"/>
        <end position="312"/>
    </location>
</feature>
<organism evidence="2 3">
    <name type="scientific">Mycena maculata</name>
    <dbReference type="NCBI Taxonomy" id="230809"/>
    <lineage>
        <taxon>Eukaryota</taxon>
        <taxon>Fungi</taxon>
        <taxon>Dikarya</taxon>
        <taxon>Basidiomycota</taxon>
        <taxon>Agaricomycotina</taxon>
        <taxon>Agaricomycetes</taxon>
        <taxon>Agaricomycetidae</taxon>
        <taxon>Agaricales</taxon>
        <taxon>Marasmiineae</taxon>
        <taxon>Mycenaceae</taxon>
        <taxon>Mycena</taxon>
    </lineage>
</organism>
<evidence type="ECO:0000256" key="1">
    <source>
        <dbReference type="SAM" id="MobiDB-lite"/>
    </source>
</evidence>
<comment type="caution">
    <text evidence="2">The sequence shown here is derived from an EMBL/GenBank/DDBJ whole genome shotgun (WGS) entry which is preliminary data.</text>
</comment>
<evidence type="ECO:0000313" key="3">
    <source>
        <dbReference type="Proteomes" id="UP001215280"/>
    </source>
</evidence>
<protein>
    <submittedName>
        <fullName evidence="2">Uncharacterized protein</fullName>
    </submittedName>
</protein>
<dbReference type="Proteomes" id="UP001215280">
    <property type="component" value="Unassembled WGS sequence"/>
</dbReference>
<accession>A0AAD7JJ12</accession>
<keyword evidence="3" id="KW-1185">Reference proteome</keyword>
<dbReference type="AlphaFoldDB" id="A0AAD7JJ12"/>
<sequence>MPTPTPSPSMPLAEQQQCFTQSLDALLQADSPSISLSQATPTTFLCISWSLFHPSWWCHRCPPPPTSSSHLTPAQYQQELYYHTFQDLITRRLSRKWQRPWQQNHHYVGLPYLTKEIAENDAAIKLPDSVLTFKVESERVPRTLQKTNKCKPFDSDLSRKYPRLHHISTAGQIKSWSCINSGSGTLNTNISGWGAGPVEGLNKAKLTFTGGNGDIESDVNYDNALGVAKEGGDAANTDADQGGCLSNTGDSVVTKGTGDAHTDKGAGLSGCKPANTQGDRPVIGEKRKETVNDAGNTPAAKRACTDVANKDQ</sequence>
<evidence type="ECO:0000313" key="2">
    <source>
        <dbReference type="EMBL" id="KAJ7765487.1"/>
    </source>
</evidence>
<name>A0AAD7JJ12_9AGAR</name>
<reference evidence="2" key="1">
    <citation type="submission" date="2023-03" db="EMBL/GenBank/DDBJ databases">
        <title>Massive genome expansion in bonnet fungi (Mycena s.s.) driven by repeated elements and novel gene families across ecological guilds.</title>
        <authorList>
            <consortium name="Lawrence Berkeley National Laboratory"/>
            <person name="Harder C.B."/>
            <person name="Miyauchi S."/>
            <person name="Viragh M."/>
            <person name="Kuo A."/>
            <person name="Thoen E."/>
            <person name="Andreopoulos B."/>
            <person name="Lu D."/>
            <person name="Skrede I."/>
            <person name="Drula E."/>
            <person name="Henrissat B."/>
            <person name="Morin E."/>
            <person name="Kohler A."/>
            <person name="Barry K."/>
            <person name="LaButti K."/>
            <person name="Morin E."/>
            <person name="Salamov A."/>
            <person name="Lipzen A."/>
            <person name="Mereny Z."/>
            <person name="Hegedus B."/>
            <person name="Baldrian P."/>
            <person name="Stursova M."/>
            <person name="Weitz H."/>
            <person name="Taylor A."/>
            <person name="Grigoriev I.V."/>
            <person name="Nagy L.G."/>
            <person name="Martin F."/>
            <person name="Kauserud H."/>
        </authorList>
    </citation>
    <scope>NUCLEOTIDE SEQUENCE</scope>
    <source>
        <strain evidence="2">CBHHK188m</strain>
    </source>
</reference>
<feature type="compositionally biased region" description="Basic and acidic residues" evidence="1">
    <location>
        <begin position="282"/>
        <end position="291"/>
    </location>
</feature>
<dbReference type="EMBL" id="JARJLG010000035">
    <property type="protein sequence ID" value="KAJ7765487.1"/>
    <property type="molecule type" value="Genomic_DNA"/>
</dbReference>
<proteinExistence type="predicted"/>
<gene>
    <name evidence="2" type="ORF">DFH07DRAFT_770197</name>
</gene>